<dbReference type="EMBL" id="NNRN01000055">
    <property type="protein sequence ID" value="OYR26440.1"/>
    <property type="molecule type" value="Genomic_DNA"/>
</dbReference>
<protein>
    <submittedName>
        <fullName evidence="1">Uncharacterized protein</fullName>
    </submittedName>
</protein>
<evidence type="ECO:0000313" key="1">
    <source>
        <dbReference type="EMBL" id="OYR26440.1"/>
    </source>
</evidence>
<sequence>MEDISSSFYWGWSLHSQPTAPVSKAVETCTMRLIFEQSN</sequence>
<organism evidence="1 2">
    <name type="scientific">Brucella lupini</name>
    <dbReference type="NCBI Taxonomy" id="255457"/>
    <lineage>
        <taxon>Bacteria</taxon>
        <taxon>Pseudomonadati</taxon>
        <taxon>Pseudomonadota</taxon>
        <taxon>Alphaproteobacteria</taxon>
        <taxon>Hyphomicrobiales</taxon>
        <taxon>Brucellaceae</taxon>
        <taxon>Brucella/Ochrobactrum group</taxon>
        <taxon>Brucella</taxon>
    </lineage>
</organism>
<accession>A0A256GHM8</accession>
<evidence type="ECO:0000313" key="2">
    <source>
        <dbReference type="Proteomes" id="UP000216363"/>
    </source>
</evidence>
<gene>
    <name evidence="1" type="ORF">CES86_3908</name>
</gene>
<proteinExistence type="predicted"/>
<comment type="caution">
    <text evidence="1">The sequence shown here is derived from an EMBL/GenBank/DDBJ whole genome shotgun (WGS) entry which is preliminary data.</text>
</comment>
<dbReference type="AlphaFoldDB" id="A0A256GHM8"/>
<reference evidence="1 2" key="1">
    <citation type="submission" date="2017-07" db="EMBL/GenBank/DDBJ databases">
        <title>Draft genome of Ochrobactrum lupini type strain LUP21.</title>
        <authorList>
            <person name="Krzyzanowska D.M."/>
            <person name="Jafra S."/>
        </authorList>
    </citation>
    <scope>NUCLEOTIDE SEQUENCE [LARGE SCALE GENOMIC DNA]</scope>
    <source>
        <strain evidence="1 2">LUP21</strain>
    </source>
</reference>
<dbReference type="Proteomes" id="UP000216363">
    <property type="component" value="Unassembled WGS sequence"/>
</dbReference>
<name>A0A256GHM8_9HYPH</name>